<dbReference type="AlphaFoldDB" id="A0A9W4U7Y2"/>
<feature type="region of interest" description="Disordered" evidence="1">
    <location>
        <begin position="219"/>
        <end position="238"/>
    </location>
</feature>
<gene>
    <name evidence="2" type="ORF">PDIGIT_LOCUS4126</name>
</gene>
<protein>
    <submittedName>
        <fullName evidence="2">Uncharacterized protein</fullName>
    </submittedName>
</protein>
<sequence>MVNTRLSRAEKRKGKDKGPATQIVDLCFNLGGRAFRQPEEFSTENPIYINAKGPSSTIYKTALSRARKPTQAKSRVTISLFAEEKQDEPPTGLFKYLLIGWVPMSILEENKSETGTKRSYGTMVGLERPKDNDIIEYDHDDVDNFPMMAVVKLNSDENQLSTRCYVLMHQEDGTCTSYAVSADDVFYMSMYRDETSSKKDRKGNWNRLVNKFALQQTPITGNPPALRRARDRSKSVLPPTTSLENEINSLLATYELTKKPWCLDEFKEILEDLNPDPVNAPPENTALHGFANLEDDSALFTQAKAQNVIDEIRIAWPDTEVDPVHLAMLGRGIQCADDTAPDYIHLHAYIRYGTNLIQKSIAAGEVDANIALQVEDGEDRQTQEKVLASIAQTTHDTIRNVLGSAKLQKAPLSDAHAYRKLLVALKAKLVEIVVADKEFARMLKDSIGDQAIGANYQDIWAKCCEQSDTEGARAAFMDITKLVIGALRAHEGYLAKRVKDIVDILDKAGI</sequence>
<dbReference type="Proteomes" id="UP001152607">
    <property type="component" value="Unassembled WGS sequence"/>
</dbReference>
<evidence type="ECO:0000313" key="3">
    <source>
        <dbReference type="Proteomes" id="UP001152607"/>
    </source>
</evidence>
<evidence type="ECO:0000313" key="2">
    <source>
        <dbReference type="EMBL" id="CAI6329413.1"/>
    </source>
</evidence>
<comment type="caution">
    <text evidence="2">The sequence shown here is derived from an EMBL/GenBank/DDBJ whole genome shotgun (WGS) entry which is preliminary data.</text>
</comment>
<name>A0A9W4U7Y2_9PLEO</name>
<organism evidence="2 3">
    <name type="scientific">Periconia digitata</name>
    <dbReference type="NCBI Taxonomy" id="1303443"/>
    <lineage>
        <taxon>Eukaryota</taxon>
        <taxon>Fungi</taxon>
        <taxon>Dikarya</taxon>
        <taxon>Ascomycota</taxon>
        <taxon>Pezizomycotina</taxon>
        <taxon>Dothideomycetes</taxon>
        <taxon>Pleosporomycetidae</taxon>
        <taxon>Pleosporales</taxon>
        <taxon>Massarineae</taxon>
        <taxon>Periconiaceae</taxon>
        <taxon>Periconia</taxon>
    </lineage>
</organism>
<accession>A0A9W4U7Y2</accession>
<reference evidence="2" key="1">
    <citation type="submission" date="2023-01" db="EMBL/GenBank/DDBJ databases">
        <authorList>
            <person name="Van Ghelder C."/>
            <person name="Rancurel C."/>
        </authorList>
    </citation>
    <scope>NUCLEOTIDE SEQUENCE</scope>
    <source>
        <strain evidence="2">CNCM I-4278</strain>
    </source>
</reference>
<evidence type="ECO:0000256" key="1">
    <source>
        <dbReference type="SAM" id="MobiDB-lite"/>
    </source>
</evidence>
<keyword evidence="3" id="KW-1185">Reference proteome</keyword>
<proteinExistence type="predicted"/>
<dbReference type="EMBL" id="CAOQHR010000002">
    <property type="protein sequence ID" value="CAI6329413.1"/>
    <property type="molecule type" value="Genomic_DNA"/>
</dbReference>
<dbReference type="OrthoDB" id="3542716at2759"/>